<name>A0A7J6QXQ1_PEROL</name>
<dbReference type="AlphaFoldDB" id="A0A7J6QXQ1"/>
<dbReference type="EMBL" id="JABANO010029657">
    <property type="protein sequence ID" value="KAF4713174.1"/>
    <property type="molecule type" value="Genomic_DNA"/>
</dbReference>
<dbReference type="Proteomes" id="UP000553632">
    <property type="component" value="Unassembled WGS sequence"/>
</dbReference>
<evidence type="ECO:0000313" key="1">
    <source>
        <dbReference type="EMBL" id="KAF4713174.1"/>
    </source>
</evidence>
<comment type="caution">
    <text evidence="1">The sequence shown here is derived from an EMBL/GenBank/DDBJ whole genome shotgun (WGS) entry which is preliminary data.</text>
</comment>
<protein>
    <submittedName>
        <fullName evidence="1">Uncharacterized protein</fullName>
    </submittedName>
</protein>
<gene>
    <name evidence="1" type="ORF">FOZ63_007168</name>
</gene>
<proteinExistence type="predicted"/>
<sequence>ELMQGSQASYLPDDMLNEVVNNDLSWSPSDLSAGFFDLIENVGFWKLTDAADKAQSSTLAKVSPLLSQQKAQLRSTGSLAGFGFTSGESPPLTLFLACSESGQER</sequence>
<keyword evidence="2" id="KW-1185">Reference proteome</keyword>
<organism evidence="1 2">
    <name type="scientific">Perkinsus olseni</name>
    <name type="common">Perkinsus atlanticus</name>
    <dbReference type="NCBI Taxonomy" id="32597"/>
    <lineage>
        <taxon>Eukaryota</taxon>
        <taxon>Sar</taxon>
        <taxon>Alveolata</taxon>
        <taxon>Perkinsozoa</taxon>
        <taxon>Perkinsea</taxon>
        <taxon>Perkinsida</taxon>
        <taxon>Perkinsidae</taxon>
        <taxon>Perkinsus</taxon>
    </lineage>
</organism>
<evidence type="ECO:0000313" key="2">
    <source>
        <dbReference type="Proteomes" id="UP000553632"/>
    </source>
</evidence>
<feature type="non-terminal residue" evidence="1">
    <location>
        <position position="1"/>
    </location>
</feature>
<feature type="non-terminal residue" evidence="1">
    <location>
        <position position="105"/>
    </location>
</feature>
<reference evidence="1 2" key="1">
    <citation type="submission" date="2020-04" db="EMBL/GenBank/DDBJ databases">
        <title>Perkinsus olseni comparative genomics.</title>
        <authorList>
            <person name="Bogema D.R."/>
        </authorList>
    </citation>
    <scope>NUCLEOTIDE SEQUENCE [LARGE SCALE GENOMIC DNA]</scope>
    <source>
        <strain evidence="1 2">ATCC PRA-207</strain>
    </source>
</reference>
<accession>A0A7J6QXQ1</accession>